<gene>
    <name evidence="1" type="ORF">HMPREF9607_02164</name>
</gene>
<protein>
    <submittedName>
        <fullName evidence="1">Uncharacterized protein</fullName>
    </submittedName>
</protein>
<organism evidence="1 2">
    <name type="scientific">Cutibacterium modestum HL044PA1</name>
    <dbReference type="NCBI Taxonomy" id="765109"/>
    <lineage>
        <taxon>Bacteria</taxon>
        <taxon>Bacillati</taxon>
        <taxon>Actinomycetota</taxon>
        <taxon>Actinomycetes</taxon>
        <taxon>Propionibacteriales</taxon>
        <taxon>Propionibacteriaceae</taxon>
        <taxon>Cutibacterium</taxon>
        <taxon>Cutibacterium modestum</taxon>
    </lineage>
</organism>
<keyword evidence="2" id="KW-1185">Reference proteome</keyword>
<name>A0ABN0C3I1_9ACTN</name>
<dbReference type="EMBL" id="ADZU01000034">
    <property type="protein sequence ID" value="EFS91657.1"/>
    <property type="molecule type" value="Genomic_DNA"/>
</dbReference>
<accession>A0ABN0C3I1</accession>
<comment type="caution">
    <text evidence="1">The sequence shown here is derived from an EMBL/GenBank/DDBJ whole genome shotgun (WGS) entry which is preliminary data.</text>
</comment>
<proteinExistence type="predicted"/>
<reference evidence="1" key="1">
    <citation type="submission" date="2010-08" db="EMBL/GenBank/DDBJ databases">
        <authorList>
            <person name="Weinstock G."/>
            <person name="Sodergren E."/>
            <person name="Clifton S."/>
            <person name="Fulton L."/>
            <person name="Fulton B."/>
            <person name="Courtney L."/>
            <person name="Fronick C."/>
            <person name="Harrison M."/>
            <person name="Strong C."/>
            <person name="Farmer C."/>
            <person name="Delahaunty K."/>
            <person name="Markovic C."/>
            <person name="Hall O."/>
            <person name="Minx P."/>
            <person name="Tomlinson C."/>
            <person name="Mitreva M."/>
            <person name="Hou S."/>
            <person name="Chen J."/>
            <person name="Wollam A."/>
            <person name="Pepin K.H."/>
            <person name="Johnson M."/>
            <person name="Bhonagiri V."/>
            <person name="Zhang X."/>
            <person name="Suruliraj S."/>
            <person name="Warren W."/>
            <person name="Chinwalla A."/>
            <person name="Mardis E.R."/>
            <person name="Wilson R.K."/>
        </authorList>
    </citation>
    <scope>NUCLEOTIDE SEQUENCE [LARGE SCALE GENOMIC DNA]</scope>
    <source>
        <strain evidence="1">HL044PA1</strain>
    </source>
</reference>
<evidence type="ECO:0000313" key="1">
    <source>
        <dbReference type="EMBL" id="EFS91657.1"/>
    </source>
</evidence>
<evidence type="ECO:0000313" key="2">
    <source>
        <dbReference type="Proteomes" id="UP000003179"/>
    </source>
</evidence>
<sequence length="43" mass="4698">MAESVYATPPTPSDRIMLTCVGFHNRPHATPIIAMTPMATWPS</sequence>
<dbReference type="Proteomes" id="UP000003179">
    <property type="component" value="Unassembled WGS sequence"/>
</dbReference>